<reference evidence="1 2" key="1">
    <citation type="journal article" date="2011" name="PLoS ONE">
        <title>The entomopathogenic bacterial endosymbionts xenorhabdus and photorhabdus: convergent lifestyles from divergent genomes.</title>
        <authorList>
            <person name="Chaston J.M."/>
            <person name="Suen G."/>
            <person name="Tucker S.L."/>
            <person name="Andersen A.W."/>
            <person name="Bhasin A."/>
            <person name="Bode E."/>
            <person name="Bode H.B."/>
            <person name="Brachmann A.O."/>
            <person name="Cowles C.E."/>
            <person name="Cowles K.N."/>
            <person name="Darby C."/>
            <person name="de Leon L."/>
            <person name="Drace K."/>
            <person name="Du Z."/>
            <person name="Givaudan A."/>
            <person name="Herbert Tran E.E."/>
            <person name="Jewell K.A."/>
            <person name="Knack J.J."/>
            <person name="Krasomil-Osterfeld K.C."/>
            <person name="Kukor R."/>
            <person name="Lanois A."/>
            <person name="Latreille P."/>
            <person name="Leimgruber N.K."/>
            <person name="Lipke C.M."/>
            <person name="Liu R."/>
            <person name="Lu X."/>
            <person name="Martens E.C."/>
            <person name="Marri P.R."/>
            <person name="Medigue C."/>
            <person name="Menard M.L."/>
            <person name="Miller N.M."/>
            <person name="Morales-Soto N."/>
            <person name="Norton S."/>
            <person name="Ogier J.C."/>
            <person name="Orchard S.S."/>
            <person name="Park D."/>
            <person name="Park Y."/>
            <person name="Qurollo B.A."/>
            <person name="Sugar D.R."/>
            <person name="Richards G.R."/>
            <person name="Rouy Z."/>
            <person name="Slominski B."/>
            <person name="Slominski K."/>
            <person name="Snyder H."/>
            <person name="Tjaden B.C."/>
            <person name="van der Hoeven R."/>
            <person name="Welch R.D."/>
            <person name="Wheeler C."/>
            <person name="Xiang B."/>
            <person name="Barbazuk B."/>
            <person name="Gaudriault S."/>
            <person name="Goodner B."/>
            <person name="Slater S.C."/>
            <person name="Forst S."/>
            <person name="Goldman B.S."/>
            <person name="Goodrich-Blair H."/>
        </authorList>
    </citation>
    <scope>NUCLEOTIDE SEQUENCE [LARGE SCALE GENOMIC DNA]</scope>
    <source>
        <strain evidence="2">ATCC 19061 / DSM 3370 / CCUG 14189 / LMG 1036 / NCIMB 9965 / AN6</strain>
    </source>
</reference>
<accession>D3VCT6</accession>
<organism evidence="1 2">
    <name type="scientific">Xenorhabdus nematophila (strain ATCC 19061 / DSM 3370 / CCUG 14189 / LMG 1036 / NCIMB 9965 / AN6)</name>
    <dbReference type="NCBI Taxonomy" id="406817"/>
    <lineage>
        <taxon>Bacteria</taxon>
        <taxon>Pseudomonadati</taxon>
        <taxon>Pseudomonadota</taxon>
        <taxon>Gammaproteobacteria</taxon>
        <taxon>Enterobacterales</taxon>
        <taxon>Morganellaceae</taxon>
        <taxon>Xenorhabdus</taxon>
    </lineage>
</organism>
<evidence type="ECO:0000313" key="2">
    <source>
        <dbReference type="Proteomes" id="UP000008075"/>
    </source>
</evidence>
<dbReference type="KEGG" id="xne:XNC1_4096"/>
<name>D3VCT6_XENNA</name>
<protein>
    <submittedName>
        <fullName evidence="1">Uncharacterized protein</fullName>
    </submittedName>
</protein>
<gene>
    <name evidence="1" type="ordered locus">XNC1_4096</name>
</gene>
<dbReference type="HOGENOM" id="CLU_3190824_0_0_6"/>
<evidence type="ECO:0000313" key="1">
    <source>
        <dbReference type="EMBL" id="CBJ92121.1"/>
    </source>
</evidence>
<dbReference type="EMBL" id="FN667742">
    <property type="protein sequence ID" value="CBJ92121.1"/>
    <property type="molecule type" value="Genomic_DNA"/>
</dbReference>
<sequence length="46" mass="5190">MLLVMVMDYISGLGLRRYLSIRALPVSNKKASAETDAFRFISKLVD</sequence>
<dbReference type="Proteomes" id="UP000008075">
    <property type="component" value="Chromosome"/>
</dbReference>
<keyword evidence="2" id="KW-1185">Reference proteome</keyword>
<dbReference type="AlphaFoldDB" id="D3VCT6"/>
<proteinExistence type="predicted"/>